<evidence type="ECO:0000313" key="2">
    <source>
        <dbReference type="EMBL" id="KAJ7327469.1"/>
    </source>
</evidence>
<feature type="compositionally biased region" description="Low complexity" evidence="1">
    <location>
        <begin position="176"/>
        <end position="185"/>
    </location>
</feature>
<comment type="caution">
    <text evidence="2">The sequence shown here is derived from an EMBL/GenBank/DDBJ whole genome shotgun (WGS) entry which is preliminary data.</text>
</comment>
<feature type="region of interest" description="Disordered" evidence="1">
    <location>
        <begin position="54"/>
        <end position="83"/>
    </location>
</feature>
<feature type="region of interest" description="Disordered" evidence="1">
    <location>
        <begin position="147"/>
        <end position="185"/>
    </location>
</feature>
<keyword evidence="3" id="KW-1185">Reference proteome</keyword>
<gene>
    <name evidence="2" type="ORF">DFH08DRAFT_332269</name>
</gene>
<organism evidence="2 3">
    <name type="scientific">Mycena albidolilacea</name>
    <dbReference type="NCBI Taxonomy" id="1033008"/>
    <lineage>
        <taxon>Eukaryota</taxon>
        <taxon>Fungi</taxon>
        <taxon>Dikarya</taxon>
        <taxon>Basidiomycota</taxon>
        <taxon>Agaricomycotina</taxon>
        <taxon>Agaricomycetes</taxon>
        <taxon>Agaricomycetidae</taxon>
        <taxon>Agaricales</taxon>
        <taxon>Marasmiineae</taxon>
        <taxon>Mycenaceae</taxon>
        <taxon>Mycena</taxon>
    </lineage>
</organism>
<dbReference type="EMBL" id="JARIHO010000041">
    <property type="protein sequence ID" value="KAJ7327469.1"/>
    <property type="molecule type" value="Genomic_DNA"/>
</dbReference>
<protein>
    <submittedName>
        <fullName evidence="2">Uncharacterized protein</fullName>
    </submittedName>
</protein>
<evidence type="ECO:0000256" key="1">
    <source>
        <dbReference type="SAM" id="MobiDB-lite"/>
    </source>
</evidence>
<sequence>MPQAAGRCDCSGARTRTGVMWMWGELAYADVCGLSEEGESQQLSLACSSSSSSYLPPFSSPPSYSSPPSLLRERRRSGTPRSGWALRPGYKTRWVDVRFSPTCAFSSAGFGCYSLSLEDSPDVGDDTHKHTALCLWPGPFSLLRASAHPQTDAQPRRPKRAPESPHRARDQIRQCSTSLTRSSLSSPHLGPFFLPLLVPPLLHTIGGGIHNHTRAHEDRRHERAEARTNRHALRRCRGAEAEWQRTAWKRSLEWRTPGSDIQLRCSYPATAKDARCTLDSTE</sequence>
<dbReference type="Proteomes" id="UP001218218">
    <property type="component" value="Unassembled WGS sequence"/>
</dbReference>
<name>A0AAD7EIM4_9AGAR</name>
<dbReference type="AlphaFoldDB" id="A0AAD7EIM4"/>
<evidence type="ECO:0000313" key="3">
    <source>
        <dbReference type="Proteomes" id="UP001218218"/>
    </source>
</evidence>
<feature type="compositionally biased region" description="Low complexity" evidence="1">
    <location>
        <begin position="54"/>
        <end position="70"/>
    </location>
</feature>
<feature type="compositionally biased region" description="Basic and acidic residues" evidence="1">
    <location>
        <begin position="160"/>
        <end position="172"/>
    </location>
</feature>
<reference evidence="2" key="1">
    <citation type="submission" date="2023-03" db="EMBL/GenBank/DDBJ databases">
        <title>Massive genome expansion in bonnet fungi (Mycena s.s.) driven by repeated elements and novel gene families across ecological guilds.</title>
        <authorList>
            <consortium name="Lawrence Berkeley National Laboratory"/>
            <person name="Harder C.B."/>
            <person name="Miyauchi S."/>
            <person name="Viragh M."/>
            <person name="Kuo A."/>
            <person name="Thoen E."/>
            <person name="Andreopoulos B."/>
            <person name="Lu D."/>
            <person name="Skrede I."/>
            <person name="Drula E."/>
            <person name="Henrissat B."/>
            <person name="Morin E."/>
            <person name="Kohler A."/>
            <person name="Barry K."/>
            <person name="LaButti K."/>
            <person name="Morin E."/>
            <person name="Salamov A."/>
            <person name="Lipzen A."/>
            <person name="Mereny Z."/>
            <person name="Hegedus B."/>
            <person name="Baldrian P."/>
            <person name="Stursova M."/>
            <person name="Weitz H."/>
            <person name="Taylor A."/>
            <person name="Grigoriev I.V."/>
            <person name="Nagy L.G."/>
            <person name="Martin F."/>
            <person name="Kauserud H."/>
        </authorList>
    </citation>
    <scope>NUCLEOTIDE SEQUENCE</scope>
    <source>
        <strain evidence="2">CBHHK002</strain>
    </source>
</reference>
<accession>A0AAD7EIM4</accession>
<proteinExistence type="predicted"/>